<accession>A0A835ZCK5</accession>
<dbReference type="AlphaFoldDB" id="A0A835ZCK5"/>
<evidence type="ECO:0000313" key="7">
    <source>
        <dbReference type="Proteomes" id="UP000664859"/>
    </source>
</evidence>
<keyword evidence="1" id="KW-0479">Metal-binding</keyword>
<dbReference type="Gene3D" id="6.10.140.2220">
    <property type="match status" value="1"/>
</dbReference>
<keyword evidence="2 4" id="KW-0863">Zinc-finger</keyword>
<evidence type="ECO:0000256" key="1">
    <source>
        <dbReference type="ARBA" id="ARBA00022723"/>
    </source>
</evidence>
<comment type="caution">
    <text evidence="6">The sequence shown here is derived from an EMBL/GenBank/DDBJ whole genome shotgun (WGS) entry which is preliminary data.</text>
</comment>
<dbReference type="Proteomes" id="UP000664859">
    <property type="component" value="Unassembled WGS sequence"/>
</dbReference>
<dbReference type="EMBL" id="JAFCMP010000112">
    <property type="protein sequence ID" value="KAG5186498.1"/>
    <property type="molecule type" value="Genomic_DNA"/>
</dbReference>
<name>A0A835ZCK5_9STRA</name>
<evidence type="ECO:0000259" key="5">
    <source>
        <dbReference type="PROSITE" id="PS50865"/>
    </source>
</evidence>
<dbReference type="SUPFAM" id="SSF144232">
    <property type="entry name" value="HIT/MYND zinc finger-like"/>
    <property type="match status" value="1"/>
</dbReference>
<dbReference type="PROSITE" id="PS50865">
    <property type="entry name" value="ZF_MYND_2"/>
    <property type="match status" value="1"/>
</dbReference>
<protein>
    <recommendedName>
        <fullName evidence="5">MYND-type domain-containing protein</fullName>
    </recommendedName>
</protein>
<organism evidence="6 7">
    <name type="scientific">Tribonema minus</name>
    <dbReference type="NCBI Taxonomy" id="303371"/>
    <lineage>
        <taxon>Eukaryota</taxon>
        <taxon>Sar</taxon>
        <taxon>Stramenopiles</taxon>
        <taxon>Ochrophyta</taxon>
        <taxon>PX clade</taxon>
        <taxon>Xanthophyceae</taxon>
        <taxon>Tribonematales</taxon>
        <taxon>Tribonemataceae</taxon>
        <taxon>Tribonema</taxon>
    </lineage>
</organism>
<reference evidence="6" key="1">
    <citation type="submission" date="2021-02" db="EMBL/GenBank/DDBJ databases">
        <title>First Annotated Genome of the Yellow-green Alga Tribonema minus.</title>
        <authorList>
            <person name="Mahan K.M."/>
        </authorList>
    </citation>
    <scope>NUCLEOTIDE SEQUENCE</scope>
    <source>
        <strain evidence="6">UTEX B ZZ1240</strain>
    </source>
</reference>
<dbReference type="GO" id="GO:0008270">
    <property type="term" value="F:zinc ion binding"/>
    <property type="evidence" value="ECO:0007669"/>
    <property type="project" value="UniProtKB-KW"/>
</dbReference>
<dbReference type="Pfam" id="PF01753">
    <property type="entry name" value="zf-MYND"/>
    <property type="match status" value="1"/>
</dbReference>
<evidence type="ECO:0000256" key="3">
    <source>
        <dbReference type="ARBA" id="ARBA00022833"/>
    </source>
</evidence>
<keyword evidence="7" id="KW-1185">Reference proteome</keyword>
<keyword evidence="3" id="KW-0862">Zinc</keyword>
<dbReference type="InterPro" id="IPR002893">
    <property type="entry name" value="Znf_MYND"/>
</dbReference>
<feature type="domain" description="MYND-type" evidence="5">
    <location>
        <begin position="146"/>
        <end position="185"/>
    </location>
</feature>
<evidence type="ECO:0000256" key="4">
    <source>
        <dbReference type="PROSITE-ProRule" id="PRU00134"/>
    </source>
</evidence>
<gene>
    <name evidence="6" type="ORF">JKP88DRAFT_241106</name>
</gene>
<dbReference type="OrthoDB" id="341421at2759"/>
<evidence type="ECO:0000256" key="2">
    <source>
        <dbReference type="ARBA" id="ARBA00022771"/>
    </source>
</evidence>
<proteinExistence type="predicted"/>
<sequence length="192" mass="22034">MQAEFTEQDVMQRIINKVQLNSDLLFKSLQAPQGRCALSIEIDGLHAATTLSFHEYVLQWLTVTDLMRNGRWTGNKMKQVETYDTASQFVVIVQIYISKCHRRRERNDCISCTSTIHRDSHKLLGDVPHEIRSNHMAASAGHALLCGNPGCDARDHLKRRKVCEDARYCSVQCQHTDWKAHKLVCRSIAEQR</sequence>
<evidence type="ECO:0000313" key="6">
    <source>
        <dbReference type="EMBL" id="KAG5186498.1"/>
    </source>
</evidence>